<dbReference type="Proteomes" id="UP000717328">
    <property type="component" value="Unassembled WGS sequence"/>
</dbReference>
<sequence>MYPRPRSRAASRATSPMPGAISYSSDGLLYSRPPASTTSEFEIESVPKSAAGRRSVHFTEPGYENSPAFRDYVSRLLTASSRPYSVSGRVSLDASQLTVFFRTKSVITHSIDFPVDVEYSMPPALEVLMKTCRPHQTAEFVQYPDRQSLFYPTNLPLNSSLDLASHPIIEAIRNTLFPNLPPGHYLTTVRDKLELIDAGSRLAPQPRSLRQDGRCATIMITLPSRFDGGALLLHDLDGNIERYPGKGGRVDELEWTAFLPDCEYEIEPVLGGCRISLCYSIFIRTLGPFSIEPLIRPSDEFLDRLAPILNLSRGRKVAFYLEFDYAVNPAEALADTVVPILRGGDSLLYHALKLYKLAPEMHWTAGGYIWPIDRTVDFVGEDIATAPGAIPFSSSPPSSTAFKHPGLPGRTPFGVLGSPGHGSMVPPVRGPFSTAGSVFPGPEEEADEVKVYNLRSRVEDSGAIPIADADVTILTDWNMPAAVAGKQRVYFVSAGKLEKLVVKVLLVVYIP</sequence>
<proteinExistence type="predicted"/>
<accession>A0A9P7GMD8</accession>
<evidence type="ECO:0000313" key="1">
    <source>
        <dbReference type="EMBL" id="KAG5651950.1"/>
    </source>
</evidence>
<evidence type="ECO:0000313" key="2">
    <source>
        <dbReference type="Proteomes" id="UP000717328"/>
    </source>
</evidence>
<reference evidence="1" key="1">
    <citation type="submission" date="2021-02" db="EMBL/GenBank/DDBJ databases">
        <authorList>
            <person name="Nieuwenhuis M."/>
            <person name="Van De Peppel L.J.J."/>
        </authorList>
    </citation>
    <scope>NUCLEOTIDE SEQUENCE</scope>
    <source>
        <strain evidence="1">D49</strain>
    </source>
</reference>
<keyword evidence="2" id="KW-1185">Reference proteome</keyword>
<dbReference type="OrthoDB" id="3166447at2759"/>
<gene>
    <name evidence="1" type="ORF">H0H81_006834</name>
</gene>
<reference evidence="1" key="2">
    <citation type="submission" date="2021-10" db="EMBL/GenBank/DDBJ databases">
        <title>Phylogenomics reveals ancestral predisposition of the termite-cultivated fungus Termitomyces towards a domesticated lifestyle.</title>
        <authorList>
            <person name="Auxier B."/>
            <person name="Grum-Grzhimaylo A."/>
            <person name="Cardenas M.E."/>
            <person name="Lodge J.D."/>
            <person name="Laessoe T."/>
            <person name="Pedersen O."/>
            <person name="Smith M.E."/>
            <person name="Kuyper T.W."/>
            <person name="Franco-Molano E.A."/>
            <person name="Baroni T.J."/>
            <person name="Aanen D.K."/>
        </authorList>
    </citation>
    <scope>NUCLEOTIDE SEQUENCE</scope>
    <source>
        <strain evidence="1">D49</strain>
    </source>
</reference>
<name>A0A9P7GMD8_9AGAR</name>
<organism evidence="1 2">
    <name type="scientific">Sphagnurus paluster</name>
    <dbReference type="NCBI Taxonomy" id="117069"/>
    <lineage>
        <taxon>Eukaryota</taxon>
        <taxon>Fungi</taxon>
        <taxon>Dikarya</taxon>
        <taxon>Basidiomycota</taxon>
        <taxon>Agaricomycotina</taxon>
        <taxon>Agaricomycetes</taxon>
        <taxon>Agaricomycetidae</taxon>
        <taxon>Agaricales</taxon>
        <taxon>Tricholomatineae</taxon>
        <taxon>Lyophyllaceae</taxon>
        <taxon>Sphagnurus</taxon>
    </lineage>
</organism>
<comment type="caution">
    <text evidence="1">The sequence shown here is derived from an EMBL/GenBank/DDBJ whole genome shotgun (WGS) entry which is preliminary data.</text>
</comment>
<dbReference type="EMBL" id="JABCKI010000179">
    <property type="protein sequence ID" value="KAG5651950.1"/>
    <property type="molecule type" value="Genomic_DNA"/>
</dbReference>
<dbReference type="AlphaFoldDB" id="A0A9P7GMD8"/>
<protein>
    <submittedName>
        <fullName evidence="1">Uncharacterized protein</fullName>
    </submittedName>
</protein>